<comment type="caution">
    <text evidence="7">The sequence shown here is derived from an EMBL/GenBank/DDBJ whole genome shotgun (WGS) entry which is preliminary data.</text>
</comment>
<dbReference type="Pfam" id="PF04193">
    <property type="entry name" value="PQ-loop"/>
    <property type="match status" value="1"/>
</dbReference>
<keyword evidence="2 6" id="KW-0812">Transmembrane</keyword>
<dbReference type="GO" id="GO:0042147">
    <property type="term" value="P:retrograde transport, endosome to Golgi"/>
    <property type="evidence" value="ECO:0007669"/>
    <property type="project" value="TreeGrafter"/>
</dbReference>
<evidence type="ECO:0000313" key="8">
    <source>
        <dbReference type="Proteomes" id="UP000242875"/>
    </source>
</evidence>
<dbReference type="GO" id="GO:0005829">
    <property type="term" value="C:cytosol"/>
    <property type="evidence" value="ECO:0007669"/>
    <property type="project" value="GOC"/>
</dbReference>
<dbReference type="GO" id="GO:0005802">
    <property type="term" value="C:trans-Golgi network"/>
    <property type="evidence" value="ECO:0007669"/>
    <property type="project" value="TreeGrafter"/>
</dbReference>
<evidence type="ECO:0008006" key="9">
    <source>
        <dbReference type="Google" id="ProtNLM"/>
    </source>
</evidence>
<proteinExistence type="predicted"/>
<evidence type="ECO:0000313" key="7">
    <source>
        <dbReference type="EMBL" id="OZJ03496.1"/>
    </source>
</evidence>
<dbReference type="Proteomes" id="UP000242875">
    <property type="component" value="Unassembled WGS sequence"/>
</dbReference>
<evidence type="ECO:0000256" key="5">
    <source>
        <dbReference type="SAM" id="MobiDB-lite"/>
    </source>
</evidence>
<evidence type="ECO:0000256" key="4">
    <source>
        <dbReference type="ARBA" id="ARBA00023136"/>
    </source>
</evidence>
<dbReference type="OrthoDB" id="292213at2759"/>
<feature type="transmembrane region" description="Helical" evidence="6">
    <location>
        <begin position="219"/>
        <end position="240"/>
    </location>
</feature>
<dbReference type="Gene3D" id="1.20.1280.290">
    <property type="match status" value="1"/>
</dbReference>
<feature type="transmembrane region" description="Helical" evidence="6">
    <location>
        <begin position="154"/>
        <end position="180"/>
    </location>
</feature>
<feature type="transmembrane region" description="Helical" evidence="6">
    <location>
        <begin position="186"/>
        <end position="207"/>
    </location>
</feature>
<dbReference type="PANTHER" id="PTHR14856">
    <property type="entry name" value="PQ-LOOP REPEAT-CONTAINING PROTEIN 1-LIKE PROTEIN"/>
    <property type="match status" value="1"/>
</dbReference>
<keyword evidence="4 6" id="KW-0472">Membrane</keyword>
<comment type="subcellular location">
    <subcellularLocation>
        <location evidence="1">Membrane</location>
        <topology evidence="1">Multi-pass membrane protein</topology>
    </subcellularLocation>
</comment>
<reference evidence="7 8" key="1">
    <citation type="journal article" date="2017" name="Mycologia">
        <title>Bifiguratus adelaidae, gen. et sp. nov., a new member of Mucoromycotina in endophytic and soil-dwelling habitats.</title>
        <authorList>
            <person name="Torres-Cruz T.J."/>
            <person name="Billingsley Tobias T.L."/>
            <person name="Almatruk M."/>
            <person name="Hesse C."/>
            <person name="Kuske C.R."/>
            <person name="Desiro A."/>
            <person name="Benucci G.M."/>
            <person name="Bonito G."/>
            <person name="Stajich J.E."/>
            <person name="Dunlap C."/>
            <person name="Arnold A.E."/>
            <person name="Porras-Alfaro A."/>
        </authorList>
    </citation>
    <scope>NUCLEOTIDE SEQUENCE [LARGE SCALE GENOMIC DNA]</scope>
    <source>
        <strain evidence="7 8">AZ0501</strain>
    </source>
</reference>
<feature type="region of interest" description="Disordered" evidence="5">
    <location>
        <begin position="115"/>
        <end position="134"/>
    </location>
</feature>
<feature type="transmembrane region" description="Helical" evidence="6">
    <location>
        <begin position="246"/>
        <end position="268"/>
    </location>
</feature>
<protein>
    <recommendedName>
        <fullName evidence="9">PQ-loop repeat-containing protein 1</fullName>
    </recommendedName>
</protein>
<dbReference type="InterPro" id="IPR006603">
    <property type="entry name" value="PQ-loop_rpt"/>
</dbReference>
<dbReference type="SMART" id="SM00679">
    <property type="entry name" value="CTNS"/>
    <property type="match status" value="1"/>
</dbReference>
<dbReference type="GO" id="GO:0005768">
    <property type="term" value="C:endosome"/>
    <property type="evidence" value="ECO:0007669"/>
    <property type="project" value="TreeGrafter"/>
</dbReference>
<feature type="transmembrane region" description="Helical" evidence="6">
    <location>
        <begin position="74"/>
        <end position="94"/>
    </location>
</feature>
<dbReference type="InterPro" id="IPR052241">
    <property type="entry name" value="SLC66/Scramblase_ANY1"/>
</dbReference>
<dbReference type="PANTHER" id="PTHR14856:SF9">
    <property type="entry name" value="PQ-LOOP REPEAT-CONTAINING PROTEIN 1"/>
    <property type="match status" value="1"/>
</dbReference>
<evidence type="ECO:0000256" key="6">
    <source>
        <dbReference type="SAM" id="Phobius"/>
    </source>
</evidence>
<sequence>MAITDAFHAGLQLAMVVGPVVGYVDQYFIMRRTRTSEGFNIATCGARYISLVCNTSLYSIVRIFFWLGKRFDTTLLFQSIVMIAVQFVLLEAVIRHRPTGYQPLQVPTSPIRHHHTFSDTSSAHSQESDASSIDFTPEYPPTSKRTWRTWASRFWAWNAFSDYLLFLGLFTAAFALLYLLLGGYNWFVELLGFISLGIEATVPMPQWWMNFRRKDVDGFSILILGSWFLGDSFKFFYFIYTHSPLQFILCGAIQLSVDVGIVVQFFLYSRSLRRRLGLKVDDLPYIEDDLVV</sequence>
<feature type="compositionally biased region" description="Low complexity" evidence="5">
    <location>
        <begin position="121"/>
        <end position="132"/>
    </location>
</feature>
<gene>
    <name evidence="7" type="ORF">BZG36_04015</name>
</gene>
<keyword evidence="3 6" id="KW-1133">Transmembrane helix</keyword>
<dbReference type="EMBL" id="MVBO01000083">
    <property type="protein sequence ID" value="OZJ03496.1"/>
    <property type="molecule type" value="Genomic_DNA"/>
</dbReference>
<accession>A0A261XYP7</accession>
<evidence type="ECO:0000256" key="2">
    <source>
        <dbReference type="ARBA" id="ARBA00022692"/>
    </source>
</evidence>
<feature type="transmembrane region" description="Helical" evidence="6">
    <location>
        <begin position="45"/>
        <end position="68"/>
    </location>
</feature>
<dbReference type="AlphaFoldDB" id="A0A261XYP7"/>
<evidence type="ECO:0000256" key="1">
    <source>
        <dbReference type="ARBA" id="ARBA00004141"/>
    </source>
</evidence>
<dbReference type="GO" id="GO:0045332">
    <property type="term" value="P:phospholipid translocation"/>
    <property type="evidence" value="ECO:0007669"/>
    <property type="project" value="TreeGrafter"/>
</dbReference>
<name>A0A261XYP7_9FUNG</name>
<organism evidence="7 8">
    <name type="scientific">Bifiguratus adelaidae</name>
    <dbReference type="NCBI Taxonomy" id="1938954"/>
    <lineage>
        <taxon>Eukaryota</taxon>
        <taxon>Fungi</taxon>
        <taxon>Fungi incertae sedis</taxon>
        <taxon>Mucoromycota</taxon>
        <taxon>Mucoromycotina</taxon>
        <taxon>Endogonomycetes</taxon>
        <taxon>Endogonales</taxon>
        <taxon>Endogonales incertae sedis</taxon>
        <taxon>Bifiguratus</taxon>
    </lineage>
</organism>
<evidence type="ECO:0000256" key="3">
    <source>
        <dbReference type="ARBA" id="ARBA00022989"/>
    </source>
</evidence>
<dbReference type="GO" id="GO:0016020">
    <property type="term" value="C:membrane"/>
    <property type="evidence" value="ECO:0007669"/>
    <property type="project" value="UniProtKB-SubCell"/>
</dbReference>
<feature type="transmembrane region" description="Helical" evidence="6">
    <location>
        <begin position="6"/>
        <end position="24"/>
    </location>
</feature>
<keyword evidence="8" id="KW-1185">Reference proteome</keyword>